<evidence type="ECO:0000313" key="4">
    <source>
        <dbReference type="EMBL" id="GEB54108.1"/>
    </source>
</evidence>
<keyword evidence="2" id="KW-0233">DNA recombination</keyword>
<name>A0A4Y3RB79_STRCI</name>
<dbReference type="PROSITE" id="PS51737">
    <property type="entry name" value="RECOMBINASE_DNA_BIND"/>
    <property type="match status" value="1"/>
</dbReference>
<dbReference type="InterPro" id="IPR050639">
    <property type="entry name" value="SSR_resolvase"/>
</dbReference>
<evidence type="ECO:0000256" key="1">
    <source>
        <dbReference type="ARBA" id="ARBA00023125"/>
    </source>
</evidence>
<dbReference type="EMBL" id="BJMM01000082">
    <property type="protein sequence ID" value="GEB54108.1"/>
    <property type="molecule type" value="Genomic_DNA"/>
</dbReference>
<dbReference type="SMART" id="SM00857">
    <property type="entry name" value="Resolvase"/>
    <property type="match status" value="1"/>
</dbReference>
<accession>A0A4Y3RB79</accession>
<dbReference type="RefSeq" id="WP_158102240.1">
    <property type="nucleotide sequence ID" value="NZ_BJMM01000082.1"/>
</dbReference>
<dbReference type="Proteomes" id="UP000319210">
    <property type="component" value="Unassembled WGS sequence"/>
</dbReference>
<dbReference type="SUPFAM" id="SSF53041">
    <property type="entry name" value="Resolvase-like"/>
    <property type="match status" value="1"/>
</dbReference>
<sequence length="572" mass="65192">MPQHNPLFDGRSDGKPLRVLAALRISLDDDASTSIERQWEEYRQWAKQYPGVTLVKATEDRSVSGSIDLKDRPQLGPWLTHDKRDEWDAIWVSTQDRLGRDDLHFMAFLKDVLDWQKLIYVGDDSAFDISTETGRLIAYAKATQAAGELRKIRERAQKSRDYLRRHGLWPGGNLPFGYKPVQIIVGEKIHYKLGQEKTYSKLLRKIREQIVRDKTPIRQIAAQLTSDEILTWKDYEATLPPLPGARKKKREPKGAAWHPSAIAALFKNVACIGWVTYTDKTTGKVRIAELDNGDPVMFTDEPILTEAEREEVLAVIEERGSKPLRARSEVSRESGVGRCGECGEGLTINRVTHRLKSGLKRYERYRCASSTKAIACPEPAYIEKDLLGGFVDSSILTQLGDKQEVRIKKQKGDDPRPELEKYRTRLDRVEKEDEEGLYDDDRESYFKKRKSLLAKIKELEAKPVIPDTVEYEFTGRTFGQKWQGMTSSEQREYLIAHNVVIGAWRSGQIESQRAAFIWFGDLVKAANAMGVEATPSDTPLWGFDRLNLTPEQEQKARELVAETLPEGEKAPF</sequence>
<dbReference type="Pfam" id="PF13408">
    <property type="entry name" value="Zn_ribbon_recom"/>
    <property type="match status" value="1"/>
</dbReference>
<dbReference type="AlphaFoldDB" id="A0A4Y3RB79"/>
<dbReference type="Gene3D" id="3.40.50.1390">
    <property type="entry name" value="Resolvase, N-terminal catalytic domain"/>
    <property type="match status" value="1"/>
</dbReference>
<dbReference type="PANTHER" id="PTHR30461:SF2">
    <property type="entry name" value="SERINE RECOMBINASE PINE-RELATED"/>
    <property type="match status" value="1"/>
</dbReference>
<dbReference type="PANTHER" id="PTHR30461">
    <property type="entry name" value="DNA-INVERTASE FROM LAMBDOID PROPHAGE"/>
    <property type="match status" value="1"/>
</dbReference>
<dbReference type="Gene3D" id="3.90.1750.20">
    <property type="entry name" value="Putative Large Serine Recombinase, Chain B, Domain 2"/>
    <property type="match status" value="1"/>
</dbReference>
<dbReference type="InterPro" id="IPR025827">
    <property type="entry name" value="Zn_ribbon_recom_dom"/>
</dbReference>
<protein>
    <recommendedName>
        <fullName evidence="3">Recombinase domain-containing protein</fullName>
    </recommendedName>
</protein>
<organism evidence="4 5">
    <name type="scientific">Streptomyces cacaoi</name>
    <dbReference type="NCBI Taxonomy" id="1898"/>
    <lineage>
        <taxon>Bacteria</taxon>
        <taxon>Bacillati</taxon>
        <taxon>Actinomycetota</taxon>
        <taxon>Actinomycetes</taxon>
        <taxon>Kitasatosporales</taxon>
        <taxon>Streptomycetaceae</taxon>
        <taxon>Streptomyces</taxon>
    </lineage>
</organism>
<keyword evidence="5" id="KW-1185">Reference proteome</keyword>
<proteinExistence type="predicted"/>
<dbReference type="Pfam" id="PF07508">
    <property type="entry name" value="Recombinase"/>
    <property type="match status" value="1"/>
</dbReference>
<dbReference type="InterPro" id="IPR038109">
    <property type="entry name" value="DNA_bind_recomb_sf"/>
</dbReference>
<dbReference type="Pfam" id="PF00239">
    <property type="entry name" value="Resolvase"/>
    <property type="match status" value="1"/>
</dbReference>
<dbReference type="GO" id="GO:0003677">
    <property type="term" value="F:DNA binding"/>
    <property type="evidence" value="ECO:0007669"/>
    <property type="project" value="UniProtKB-KW"/>
</dbReference>
<dbReference type="CDD" id="cd00338">
    <property type="entry name" value="Ser_Recombinase"/>
    <property type="match status" value="1"/>
</dbReference>
<dbReference type="InterPro" id="IPR011109">
    <property type="entry name" value="DNA_bind_recombinase_dom"/>
</dbReference>
<evidence type="ECO:0000313" key="5">
    <source>
        <dbReference type="Proteomes" id="UP000319210"/>
    </source>
</evidence>
<feature type="domain" description="Recombinase" evidence="3">
    <location>
        <begin position="175"/>
        <end position="322"/>
    </location>
</feature>
<evidence type="ECO:0000259" key="3">
    <source>
        <dbReference type="PROSITE" id="PS51737"/>
    </source>
</evidence>
<evidence type="ECO:0000256" key="2">
    <source>
        <dbReference type="ARBA" id="ARBA00023172"/>
    </source>
</evidence>
<reference evidence="4 5" key="1">
    <citation type="submission" date="2019-06" db="EMBL/GenBank/DDBJ databases">
        <title>Whole genome shotgun sequence of Streptomyces cacaoi subsp. cacaoi NBRC 12748.</title>
        <authorList>
            <person name="Hosoyama A."/>
            <person name="Uohara A."/>
            <person name="Ohji S."/>
            <person name="Ichikawa N."/>
        </authorList>
    </citation>
    <scope>NUCLEOTIDE SEQUENCE [LARGE SCALE GENOMIC DNA]</scope>
    <source>
        <strain evidence="4 5">NBRC 12748</strain>
    </source>
</reference>
<gene>
    <name evidence="4" type="ORF">SCA03_66590</name>
</gene>
<dbReference type="InterPro" id="IPR036162">
    <property type="entry name" value="Resolvase-like_N_sf"/>
</dbReference>
<comment type="caution">
    <text evidence="4">The sequence shown here is derived from an EMBL/GenBank/DDBJ whole genome shotgun (WGS) entry which is preliminary data.</text>
</comment>
<dbReference type="InterPro" id="IPR006119">
    <property type="entry name" value="Resolv_N"/>
</dbReference>
<keyword evidence="1" id="KW-0238">DNA-binding</keyword>
<dbReference type="GO" id="GO:0000150">
    <property type="term" value="F:DNA strand exchange activity"/>
    <property type="evidence" value="ECO:0007669"/>
    <property type="project" value="InterPro"/>
</dbReference>